<evidence type="ECO:0000313" key="3">
    <source>
        <dbReference type="Proteomes" id="UP000536442"/>
    </source>
</evidence>
<protein>
    <submittedName>
        <fullName evidence="2">GIY-YIG nuclease family protein</fullName>
    </submittedName>
</protein>
<dbReference type="AlphaFoldDB" id="A0A851HU64"/>
<accession>A0A851HU64</accession>
<name>A0A851HU64_9GAMM</name>
<feature type="domain" description="Bacteriophage T5 Orf172 DNA-binding" evidence="1">
    <location>
        <begin position="85"/>
        <end position="157"/>
    </location>
</feature>
<proteinExistence type="predicted"/>
<organism evidence="2 3">
    <name type="scientific">Marinobacter adhaerens</name>
    <dbReference type="NCBI Taxonomy" id="1033846"/>
    <lineage>
        <taxon>Bacteria</taxon>
        <taxon>Pseudomonadati</taxon>
        <taxon>Pseudomonadota</taxon>
        <taxon>Gammaproteobacteria</taxon>
        <taxon>Pseudomonadales</taxon>
        <taxon>Marinobacteraceae</taxon>
        <taxon>Marinobacter</taxon>
    </lineage>
</organism>
<gene>
    <name evidence="2" type="ORF">HLV39_12340</name>
</gene>
<dbReference type="SMART" id="SM00974">
    <property type="entry name" value="T5orf172"/>
    <property type="match status" value="1"/>
</dbReference>
<sequence length="210" mass="24180">MQSLERLEFLRLAQKSAAKSKGPEPSLCKLPGCREPALPGMVVCDKHKLDASRRFYAQIGLDPLFHMRHAVNTFPEWCWTYFVGSREHGIVKIGKTECLKNRMRDLRNSSPVPVKLFAVVFGDHDIEPFLHDQFKASRKHGEWFEISDDINECIEGIKAQRFARHIPESMIPTIEERVNRAVTEMAASVLIHEETEGFLNRIPVDRLRDK</sequence>
<keyword evidence="3" id="KW-1185">Reference proteome</keyword>
<dbReference type="InterPro" id="IPR018306">
    <property type="entry name" value="Phage_T5_Orf172_DNA-bd"/>
</dbReference>
<evidence type="ECO:0000259" key="1">
    <source>
        <dbReference type="SMART" id="SM00974"/>
    </source>
</evidence>
<dbReference type="EMBL" id="JABEVQ010000006">
    <property type="protein sequence ID" value="NWN92280.1"/>
    <property type="molecule type" value="Genomic_DNA"/>
</dbReference>
<dbReference type="Proteomes" id="UP000536442">
    <property type="component" value="Unassembled WGS sequence"/>
</dbReference>
<evidence type="ECO:0000313" key="2">
    <source>
        <dbReference type="EMBL" id="NWN92280.1"/>
    </source>
</evidence>
<reference evidence="2 3" key="1">
    <citation type="submission" date="2020-03" db="EMBL/GenBank/DDBJ databases">
        <title>Metagenomic, metatranscriptomic, and metabolomic analyses revealed the key microbes and metabolic features during the fermentation of ganjang, Korean traditional soy sauce.</title>
        <authorList>
            <person name="Chun B.H."/>
            <person name="Jeon C.O."/>
        </authorList>
    </citation>
    <scope>NUCLEOTIDE SEQUENCE [LARGE SCALE GENOMIC DNA]</scope>
    <source>
        <strain evidence="2 3">KG14</strain>
    </source>
</reference>
<comment type="caution">
    <text evidence="2">The sequence shown here is derived from an EMBL/GenBank/DDBJ whole genome shotgun (WGS) entry which is preliminary data.</text>
</comment>
<dbReference type="Pfam" id="PF10544">
    <property type="entry name" value="T5orf172"/>
    <property type="match status" value="1"/>
</dbReference>